<organism evidence="1 2">
    <name type="scientific">Streptomyces koyangensis</name>
    <dbReference type="NCBI Taxonomy" id="188770"/>
    <lineage>
        <taxon>Bacteria</taxon>
        <taxon>Bacillati</taxon>
        <taxon>Actinomycetota</taxon>
        <taxon>Actinomycetes</taxon>
        <taxon>Kitasatosporales</taxon>
        <taxon>Streptomycetaceae</taxon>
        <taxon>Streptomyces</taxon>
        <taxon>Streptomyces aurantiacus group</taxon>
    </lineage>
</organism>
<dbReference type="EMBL" id="CP031742">
    <property type="protein sequence ID" value="AXQ55534.1"/>
    <property type="molecule type" value="Genomic_DNA"/>
</dbReference>
<name>A0A385DC97_9ACTN</name>
<proteinExistence type="predicted"/>
<accession>A0A385DC97</accession>
<dbReference type="KEGG" id="sky:D0C37_13585"/>
<evidence type="ECO:0000313" key="2">
    <source>
        <dbReference type="Proteomes" id="UP000259636"/>
    </source>
</evidence>
<dbReference type="AlphaFoldDB" id="A0A385DC97"/>
<reference evidence="1 2" key="1">
    <citation type="submission" date="2018-08" db="EMBL/GenBank/DDBJ databases">
        <authorList>
            <person name="Ferrada E.E."/>
            <person name="Latorre B.A."/>
        </authorList>
    </citation>
    <scope>NUCLEOTIDE SEQUENCE [LARGE SCALE GENOMIC DNA]</scope>
    <source>
        <strain evidence="1 2">VK-A60T</strain>
    </source>
</reference>
<protein>
    <submittedName>
        <fullName evidence="1">Uncharacterized protein</fullName>
    </submittedName>
</protein>
<dbReference type="Proteomes" id="UP000259636">
    <property type="component" value="Chromosome"/>
</dbReference>
<evidence type="ECO:0000313" key="1">
    <source>
        <dbReference type="EMBL" id="AXQ55534.1"/>
    </source>
</evidence>
<gene>
    <name evidence="1" type="ORF">D0C37_13585</name>
</gene>
<sequence>MLRLRRDVSLPGNESLYDPAEYPSARELRYAWAQGRDEAHPHHDGLRLQLGGYPVDPYGETDMLTASARQAARVSGQPVEEQSGPWEAPRAGKQVLLAQWYGGALVDGRVYWTAARRDLAAGRSGAVSVLGFFQGPG</sequence>